<dbReference type="InterPro" id="IPR003646">
    <property type="entry name" value="SH3-like_bac-type"/>
</dbReference>
<dbReference type="AlphaFoldDB" id="A0A4P6V388"/>
<keyword evidence="4" id="KW-1185">Reference proteome</keyword>
<evidence type="ECO:0000313" key="4">
    <source>
        <dbReference type="Proteomes" id="UP000293719"/>
    </source>
</evidence>
<feature type="signal peptide" evidence="1">
    <location>
        <begin position="1"/>
        <end position="23"/>
    </location>
</feature>
<gene>
    <name evidence="3" type="ORF">E0E05_15545</name>
</gene>
<dbReference type="SMART" id="SM00287">
    <property type="entry name" value="SH3b"/>
    <property type="match status" value="1"/>
</dbReference>
<evidence type="ECO:0000313" key="3">
    <source>
        <dbReference type="EMBL" id="QBK31882.1"/>
    </source>
</evidence>
<dbReference type="Pfam" id="PF06823">
    <property type="entry name" value="DUF1236"/>
    <property type="match status" value="1"/>
</dbReference>
<keyword evidence="1" id="KW-0732">Signal</keyword>
<feature type="domain" description="SH3b" evidence="2">
    <location>
        <begin position="24"/>
        <end position="87"/>
    </location>
</feature>
<dbReference type="Gene3D" id="2.30.30.40">
    <property type="entry name" value="SH3 Domains"/>
    <property type="match status" value="1"/>
</dbReference>
<reference evidence="3 4" key="1">
    <citation type="journal article" date="2017" name="Int. J. Syst. Evol. Microbiol.">
        <title>Roseitalea porphyridii gen. nov., sp. nov., isolated from a red alga, and reclassification of Hoeflea suaedae Chung et al. 2013 as Pseudohoeflea suaedae gen. nov., comb. nov.</title>
        <authorList>
            <person name="Hyeon J.W."/>
            <person name="Jeong S.E."/>
            <person name="Baek K."/>
            <person name="Jeon C.O."/>
        </authorList>
    </citation>
    <scope>NUCLEOTIDE SEQUENCE [LARGE SCALE GENOMIC DNA]</scope>
    <source>
        <strain evidence="3 4">MA7-20</strain>
    </source>
</reference>
<sequence length="217" mass="22181">MKRTILTATVAAIAALAAVPAHADTTAQATTDLNIRSGPGPQYEPIGVIAGGDNVVVDGCVEASSWCQVSYEGQTGWSYGEYLQASVQNEQVVVVERRDQLQVPFVSYDGGSEGAAVGAAGGAITGALIGGPVGAAVGGVAGAVGGAAIDPPQPVGTYVVENPAEPVYLEGEVVVGAGVPETVQLTPVPDYDYQYAYLNGQPVLIDPQTRQIVHVYR</sequence>
<dbReference type="GeneID" id="90768720"/>
<dbReference type="Pfam" id="PF08239">
    <property type="entry name" value="SH3_3"/>
    <property type="match status" value="1"/>
</dbReference>
<dbReference type="EMBL" id="CP036532">
    <property type="protein sequence ID" value="QBK31882.1"/>
    <property type="molecule type" value="Genomic_DNA"/>
</dbReference>
<evidence type="ECO:0000256" key="1">
    <source>
        <dbReference type="SAM" id="SignalP"/>
    </source>
</evidence>
<dbReference type="KEGG" id="rpod:E0E05_15545"/>
<dbReference type="InterPro" id="IPR009642">
    <property type="entry name" value="DUF1236"/>
</dbReference>
<accession>A0A4P6V388</accession>
<name>A0A4P6V388_9HYPH</name>
<dbReference type="OrthoDB" id="102964at2"/>
<feature type="chain" id="PRO_5020535535" evidence="1">
    <location>
        <begin position="24"/>
        <end position="217"/>
    </location>
</feature>
<proteinExistence type="predicted"/>
<dbReference type="RefSeq" id="WP_131617531.1">
    <property type="nucleotide sequence ID" value="NZ_CP036532.1"/>
</dbReference>
<organism evidence="3 4">
    <name type="scientific">Roseitalea porphyridii</name>
    <dbReference type="NCBI Taxonomy" id="1852022"/>
    <lineage>
        <taxon>Bacteria</taxon>
        <taxon>Pseudomonadati</taxon>
        <taxon>Pseudomonadota</taxon>
        <taxon>Alphaproteobacteria</taxon>
        <taxon>Hyphomicrobiales</taxon>
        <taxon>Ahrensiaceae</taxon>
        <taxon>Roseitalea</taxon>
    </lineage>
</organism>
<protein>
    <submittedName>
        <fullName evidence="3">DUF1236 domain-containing protein</fullName>
    </submittedName>
</protein>
<dbReference type="Proteomes" id="UP000293719">
    <property type="component" value="Chromosome"/>
</dbReference>
<dbReference type="PROSITE" id="PS51781">
    <property type="entry name" value="SH3B"/>
    <property type="match status" value="1"/>
</dbReference>
<evidence type="ECO:0000259" key="2">
    <source>
        <dbReference type="PROSITE" id="PS51781"/>
    </source>
</evidence>